<sequence>MKASMLSGNTVILVSLLFSGFITQRFPWWMDWARYISHIQYPLSAITIITLQGLEPISVSRYQTCLHDVNATVTSGDILKEAGIVLPLHCYISTLACLLVILRVLVYVVLRVHR</sequence>
<gene>
    <name evidence="2" type="ORF">MAR_007929</name>
</gene>
<keyword evidence="1" id="KW-0472">Membrane</keyword>
<keyword evidence="1" id="KW-1133">Transmembrane helix</keyword>
<keyword evidence="1" id="KW-0812">Transmembrane</keyword>
<organism evidence="2 3">
    <name type="scientific">Mya arenaria</name>
    <name type="common">Soft-shell clam</name>
    <dbReference type="NCBI Taxonomy" id="6604"/>
    <lineage>
        <taxon>Eukaryota</taxon>
        <taxon>Metazoa</taxon>
        <taxon>Spiralia</taxon>
        <taxon>Lophotrochozoa</taxon>
        <taxon>Mollusca</taxon>
        <taxon>Bivalvia</taxon>
        <taxon>Autobranchia</taxon>
        <taxon>Heteroconchia</taxon>
        <taxon>Euheterodonta</taxon>
        <taxon>Imparidentia</taxon>
        <taxon>Neoheterodontei</taxon>
        <taxon>Myida</taxon>
        <taxon>Myoidea</taxon>
        <taxon>Myidae</taxon>
        <taxon>Mya</taxon>
    </lineage>
</organism>
<evidence type="ECO:0008006" key="4">
    <source>
        <dbReference type="Google" id="ProtNLM"/>
    </source>
</evidence>
<reference evidence="2" key="1">
    <citation type="submission" date="2022-11" db="EMBL/GenBank/DDBJ databases">
        <title>Centuries of genome instability and evolution in soft-shell clam transmissible cancer (bioRxiv).</title>
        <authorList>
            <person name="Hart S.F.M."/>
            <person name="Yonemitsu M.A."/>
            <person name="Giersch R.M."/>
            <person name="Beal B.F."/>
            <person name="Arriagada G."/>
            <person name="Davis B.W."/>
            <person name="Ostrander E.A."/>
            <person name="Goff S.P."/>
            <person name="Metzger M.J."/>
        </authorList>
    </citation>
    <scope>NUCLEOTIDE SEQUENCE</scope>
    <source>
        <strain evidence="2">MELC-2E11</strain>
        <tissue evidence="2">Siphon/mantle</tissue>
    </source>
</reference>
<name>A0ABY7DXG0_MYAAR</name>
<protein>
    <recommendedName>
        <fullName evidence="4">ABC-2 type transporter domain-containing protein</fullName>
    </recommendedName>
</protein>
<keyword evidence="3" id="KW-1185">Reference proteome</keyword>
<feature type="transmembrane region" description="Helical" evidence="1">
    <location>
        <begin position="84"/>
        <end position="110"/>
    </location>
</feature>
<dbReference type="Proteomes" id="UP001164746">
    <property type="component" value="Chromosome 4"/>
</dbReference>
<evidence type="ECO:0000313" key="2">
    <source>
        <dbReference type="EMBL" id="WAR01371.1"/>
    </source>
</evidence>
<evidence type="ECO:0000313" key="3">
    <source>
        <dbReference type="Proteomes" id="UP001164746"/>
    </source>
</evidence>
<accession>A0ABY7DXG0</accession>
<evidence type="ECO:0000256" key="1">
    <source>
        <dbReference type="SAM" id="Phobius"/>
    </source>
</evidence>
<dbReference type="EMBL" id="CP111015">
    <property type="protein sequence ID" value="WAR01371.1"/>
    <property type="molecule type" value="Genomic_DNA"/>
</dbReference>
<proteinExistence type="predicted"/>